<dbReference type="Pfam" id="PF00155">
    <property type="entry name" value="Aminotran_1_2"/>
    <property type="match status" value="1"/>
</dbReference>
<dbReference type="RefSeq" id="WP_249972197.1">
    <property type="nucleotide sequence ID" value="NZ_JAMFLZ010000002.1"/>
</dbReference>
<dbReference type="Gene3D" id="3.40.640.10">
    <property type="entry name" value="Type I PLP-dependent aspartate aminotransferase-like (Major domain)"/>
    <property type="match status" value="1"/>
</dbReference>
<dbReference type="InterPro" id="IPR004838">
    <property type="entry name" value="NHTrfase_class1_PyrdxlP-BS"/>
</dbReference>
<dbReference type="InterPro" id="IPR004839">
    <property type="entry name" value="Aminotransferase_I/II_large"/>
</dbReference>
<dbReference type="InterPro" id="IPR015422">
    <property type="entry name" value="PyrdxlP-dep_Trfase_small"/>
</dbReference>
<comment type="caution">
    <text evidence="8">The sequence shown here is derived from an EMBL/GenBank/DDBJ whole genome shotgun (WGS) entry which is preliminary data.</text>
</comment>
<dbReference type="Gene3D" id="3.90.1150.10">
    <property type="entry name" value="Aspartate Aminotransferase, domain 1"/>
    <property type="match status" value="1"/>
</dbReference>
<comment type="similarity">
    <text evidence="2 6">Belongs to the class-I pyridoxal-phosphate-dependent aminotransferase family.</text>
</comment>
<evidence type="ECO:0000313" key="8">
    <source>
        <dbReference type="EMBL" id="MCL6294256.1"/>
    </source>
</evidence>
<protein>
    <recommendedName>
        <fullName evidence="6">Aminotransferase</fullName>
        <ecNumber evidence="6">2.6.1.-</ecNumber>
    </recommendedName>
</protein>
<dbReference type="PROSITE" id="PS00105">
    <property type="entry name" value="AA_TRANSFER_CLASS_1"/>
    <property type="match status" value="1"/>
</dbReference>
<reference evidence="8" key="1">
    <citation type="submission" date="2022-05" db="EMBL/GenBank/DDBJ databases">
        <authorList>
            <person name="Park J.-S."/>
        </authorList>
    </citation>
    <scope>NUCLEOTIDE SEQUENCE</scope>
    <source>
        <strain evidence="8">2012CJ34-3</strain>
    </source>
</reference>
<dbReference type="PANTHER" id="PTHR46383">
    <property type="entry name" value="ASPARTATE AMINOTRANSFERASE"/>
    <property type="match status" value="1"/>
</dbReference>
<dbReference type="GO" id="GO:0008483">
    <property type="term" value="F:transaminase activity"/>
    <property type="evidence" value="ECO:0007669"/>
    <property type="project" value="UniProtKB-KW"/>
</dbReference>
<dbReference type="NCBIfam" id="NF005744">
    <property type="entry name" value="PRK07568.1"/>
    <property type="match status" value="1"/>
</dbReference>
<dbReference type="SUPFAM" id="SSF53383">
    <property type="entry name" value="PLP-dependent transferases"/>
    <property type="match status" value="1"/>
</dbReference>
<dbReference type="InterPro" id="IPR015421">
    <property type="entry name" value="PyrdxlP-dep_Trfase_major"/>
</dbReference>
<dbReference type="InterPro" id="IPR050596">
    <property type="entry name" value="AspAT/PAT-like"/>
</dbReference>
<keyword evidence="5" id="KW-0663">Pyridoxal phosphate</keyword>
<evidence type="ECO:0000256" key="6">
    <source>
        <dbReference type="RuleBase" id="RU000481"/>
    </source>
</evidence>
<proteinExistence type="inferred from homology"/>
<feature type="domain" description="Aminotransferase class I/classII large" evidence="7">
    <location>
        <begin position="36"/>
        <end position="345"/>
    </location>
</feature>
<gene>
    <name evidence="8" type="ORF">M3P09_04585</name>
</gene>
<organism evidence="8 9">
    <name type="scientific">Jejuia spongiicola</name>
    <dbReference type="NCBI Taxonomy" id="2942207"/>
    <lineage>
        <taxon>Bacteria</taxon>
        <taxon>Pseudomonadati</taxon>
        <taxon>Bacteroidota</taxon>
        <taxon>Flavobacteriia</taxon>
        <taxon>Flavobacteriales</taxon>
        <taxon>Flavobacteriaceae</taxon>
        <taxon>Jejuia</taxon>
    </lineage>
</organism>
<evidence type="ECO:0000256" key="2">
    <source>
        <dbReference type="ARBA" id="ARBA00007441"/>
    </source>
</evidence>
<comment type="cofactor">
    <cofactor evidence="1 6">
        <name>pyridoxal 5'-phosphate</name>
        <dbReference type="ChEBI" id="CHEBI:597326"/>
    </cofactor>
</comment>
<name>A0ABT0QBA9_9FLAO</name>
<accession>A0ABT0QBA9</accession>
<evidence type="ECO:0000256" key="5">
    <source>
        <dbReference type="ARBA" id="ARBA00022898"/>
    </source>
</evidence>
<keyword evidence="4 6" id="KW-0808">Transferase</keyword>
<evidence type="ECO:0000259" key="7">
    <source>
        <dbReference type="Pfam" id="PF00155"/>
    </source>
</evidence>
<dbReference type="EMBL" id="JAMFLZ010000002">
    <property type="protein sequence ID" value="MCL6294256.1"/>
    <property type="molecule type" value="Genomic_DNA"/>
</dbReference>
<evidence type="ECO:0000256" key="1">
    <source>
        <dbReference type="ARBA" id="ARBA00001933"/>
    </source>
</evidence>
<evidence type="ECO:0000256" key="3">
    <source>
        <dbReference type="ARBA" id="ARBA00022576"/>
    </source>
</evidence>
<sequence length="396" mass="43914">MPTISEKGQLMPQSPIRKLVPYAEQAVKNGKSIYYLNIGQPDIKTPKVALQAIKNSNIDVLAYSRSEGSEVYRQKISAYYKKHDINVNHDDIIVTTGGSEALLFAFGSIMDVDDEIIIPEPFYANYNGFSTASGVKVVPVISKIEDNFALPPIEAFEKLITSKTKAILICNPGNPTGYLYSKEEIQKLAAIVKKHDLFLIADEVYREFAYDGNTHYSIMQEAGLDDNAIMIDSVSKRYSMCGARIGCLVSKNKSLIQTALKFAQARLSPPTLAQIASEAALDTPQSYFDDVIEEYVDRRNILINELQKIEGVKVAKPKGAFYCIVELPVKNSDDFAQWLLEHFDVDGETVMVAPAGGFYSTPGVGLNQIRIAYVLKKESLVKAVNIIKEALKVYTD</sequence>
<keyword evidence="3 6" id="KW-0032">Aminotransferase</keyword>
<dbReference type="EC" id="2.6.1.-" evidence="6"/>
<keyword evidence="9" id="KW-1185">Reference proteome</keyword>
<dbReference type="InterPro" id="IPR015424">
    <property type="entry name" value="PyrdxlP-dep_Trfase"/>
</dbReference>
<dbReference type="CDD" id="cd00609">
    <property type="entry name" value="AAT_like"/>
    <property type="match status" value="1"/>
</dbReference>
<evidence type="ECO:0000256" key="4">
    <source>
        <dbReference type="ARBA" id="ARBA00022679"/>
    </source>
</evidence>
<evidence type="ECO:0000313" key="9">
    <source>
        <dbReference type="Proteomes" id="UP001165381"/>
    </source>
</evidence>
<dbReference type="Proteomes" id="UP001165381">
    <property type="component" value="Unassembled WGS sequence"/>
</dbReference>